<dbReference type="InterPro" id="IPR032852">
    <property type="entry name" value="ALKBH2"/>
</dbReference>
<evidence type="ECO:0000313" key="2">
    <source>
        <dbReference type="EMBL" id="GGQ33514.1"/>
    </source>
</evidence>
<dbReference type="EMBL" id="BMQX01000039">
    <property type="protein sequence ID" value="GGQ33514.1"/>
    <property type="molecule type" value="Genomic_DNA"/>
</dbReference>
<dbReference type="InterPro" id="IPR005123">
    <property type="entry name" value="Oxoglu/Fe-dep_dioxygenase_dom"/>
</dbReference>
<dbReference type="InterPro" id="IPR027450">
    <property type="entry name" value="AlkB-like"/>
</dbReference>
<feature type="domain" description="Fe2OG dioxygenase" evidence="1">
    <location>
        <begin position="128"/>
        <end position="225"/>
    </location>
</feature>
<comment type="caution">
    <text evidence="2">The sequence shown here is derived from an EMBL/GenBank/DDBJ whole genome shotgun (WGS) entry which is preliminary data.</text>
</comment>
<gene>
    <name evidence="2" type="ORF">GCM10009411_36170</name>
</gene>
<evidence type="ECO:0000313" key="3">
    <source>
        <dbReference type="Proteomes" id="UP000619118"/>
    </source>
</evidence>
<dbReference type="Pfam" id="PF13532">
    <property type="entry name" value="2OG-FeII_Oxy_2"/>
    <property type="match status" value="1"/>
</dbReference>
<dbReference type="InterPro" id="IPR037151">
    <property type="entry name" value="AlkB-like_sf"/>
</dbReference>
<sequence length="230" mass="26567">MADLQQGFDFDAPYPELAHEQDNAIVAQHVNPLNNHQIDQQINPPVSWIKGFLSAKQQQLLFNEVAHYPLEKVAIEVYGKQHLIPRTQAWFGDVGCDYHYSKLHISALPWPKVLSRLRLKLLSDHQIQSNSVLVNRYADGHDCMGWHSDDEPEIVTNSAIASVTLGACRDFIVRHKETQTKVKYALESGDLLIMHPGMQQHWQHALPKRLKVTEPRINFTFRHIIPHYYR</sequence>
<protein>
    <submittedName>
        <fullName evidence="2">2OG-Fe(II) oxygenase</fullName>
    </submittedName>
</protein>
<dbReference type="PROSITE" id="PS51471">
    <property type="entry name" value="FE2OG_OXY"/>
    <property type="match status" value="1"/>
</dbReference>
<dbReference type="PANTHER" id="PTHR31573:SF1">
    <property type="entry name" value="DNA OXIDATIVE DEMETHYLASE ALKBH2"/>
    <property type="match status" value="1"/>
</dbReference>
<dbReference type="PANTHER" id="PTHR31573">
    <property type="entry name" value="ALPHA-KETOGLUTARATE-DEPENDENT DIOXYGENASE ALKB HOMOLOG 2"/>
    <property type="match status" value="1"/>
</dbReference>
<reference evidence="3" key="1">
    <citation type="journal article" date="2019" name="Int. J. Syst. Evol. Microbiol.">
        <title>The Global Catalogue of Microorganisms (GCM) 10K type strain sequencing project: providing services to taxonomists for standard genome sequencing and annotation.</title>
        <authorList>
            <consortium name="The Broad Institute Genomics Platform"/>
            <consortium name="The Broad Institute Genome Sequencing Center for Infectious Disease"/>
            <person name="Wu L."/>
            <person name="Ma J."/>
        </authorList>
    </citation>
    <scope>NUCLEOTIDE SEQUENCE [LARGE SCALE GENOMIC DNA]</scope>
    <source>
        <strain evidence="3">JCM 32306</strain>
    </source>
</reference>
<dbReference type="Proteomes" id="UP000619118">
    <property type="component" value="Unassembled WGS sequence"/>
</dbReference>
<name>A0ABQ2RMT1_9GAMM</name>
<keyword evidence="3" id="KW-1185">Reference proteome</keyword>
<dbReference type="SUPFAM" id="SSF51197">
    <property type="entry name" value="Clavaminate synthase-like"/>
    <property type="match status" value="1"/>
</dbReference>
<dbReference type="Gene3D" id="2.60.120.590">
    <property type="entry name" value="Alpha-ketoglutarate-dependent dioxygenase AlkB-like"/>
    <property type="match status" value="1"/>
</dbReference>
<accession>A0ABQ2RMT1</accession>
<organism evidence="2 3">
    <name type="scientific">Shewanella litoralis</name>
    <dbReference type="NCBI Taxonomy" id="2282700"/>
    <lineage>
        <taxon>Bacteria</taxon>
        <taxon>Pseudomonadati</taxon>
        <taxon>Pseudomonadota</taxon>
        <taxon>Gammaproteobacteria</taxon>
        <taxon>Alteromonadales</taxon>
        <taxon>Shewanellaceae</taxon>
        <taxon>Shewanella</taxon>
    </lineage>
</organism>
<evidence type="ECO:0000259" key="1">
    <source>
        <dbReference type="PROSITE" id="PS51471"/>
    </source>
</evidence>
<proteinExistence type="predicted"/>